<gene>
    <name evidence="3" type="primary">grpE</name>
    <name evidence="6" type="ORF">SE19_00640</name>
</gene>
<name>A0A0P9D492_9ARCH</name>
<dbReference type="GO" id="GO:0051087">
    <property type="term" value="F:protein-folding chaperone binding"/>
    <property type="evidence" value="ECO:0007669"/>
    <property type="project" value="InterPro"/>
</dbReference>
<comment type="caution">
    <text evidence="6">The sequence shown here is derived from an EMBL/GenBank/DDBJ whole genome shotgun (WGS) entry which is preliminary data.</text>
</comment>
<keyword evidence="3" id="KW-0963">Cytoplasm</keyword>
<dbReference type="GO" id="GO:0051082">
    <property type="term" value="F:unfolded protein binding"/>
    <property type="evidence" value="ECO:0007669"/>
    <property type="project" value="TreeGrafter"/>
</dbReference>
<dbReference type="GO" id="GO:0005737">
    <property type="term" value="C:cytoplasm"/>
    <property type="evidence" value="ECO:0007669"/>
    <property type="project" value="UniProtKB-SubCell"/>
</dbReference>
<reference evidence="6 7" key="1">
    <citation type="submission" date="2015-09" db="EMBL/GenBank/DDBJ databases">
        <title>Draft genome sequence of Acidiplasma aeolicum DSM 18409.</title>
        <authorList>
            <person name="Hemp J."/>
        </authorList>
    </citation>
    <scope>NUCLEOTIDE SEQUENCE [LARGE SCALE GENOMIC DNA]</scope>
    <source>
        <strain evidence="6 7">V</strain>
    </source>
</reference>
<dbReference type="GO" id="GO:0006457">
    <property type="term" value="P:protein folding"/>
    <property type="evidence" value="ECO:0007669"/>
    <property type="project" value="InterPro"/>
</dbReference>
<dbReference type="GO" id="GO:0000774">
    <property type="term" value="F:adenyl-nucleotide exchange factor activity"/>
    <property type="evidence" value="ECO:0007669"/>
    <property type="project" value="InterPro"/>
</dbReference>
<proteinExistence type="inferred from homology"/>
<dbReference type="HAMAP" id="MF_01151">
    <property type="entry name" value="GrpE"/>
    <property type="match status" value="1"/>
</dbReference>
<comment type="subcellular location">
    <subcellularLocation>
        <location evidence="3">Cytoplasm</location>
    </subcellularLocation>
</comment>
<evidence type="ECO:0000256" key="5">
    <source>
        <dbReference type="SAM" id="Coils"/>
    </source>
</evidence>
<evidence type="ECO:0000256" key="2">
    <source>
        <dbReference type="ARBA" id="ARBA00023186"/>
    </source>
</evidence>
<keyword evidence="2 3" id="KW-0143">Chaperone</keyword>
<accession>A0A0P9D492</accession>
<dbReference type="Pfam" id="PF01025">
    <property type="entry name" value="GrpE"/>
    <property type="match status" value="1"/>
</dbReference>
<protein>
    <recommendedName>
        <fullName evidence="3">Protein GrpE</fullName>
    </recommendedName>
    <alternativeName>
        <fullName evidence="3">HSP-70 cofactor</fullName>
    </alternativeName>
</protein>
<dbReference type="AlphaFoldDB" id="A0A0P9D492"/>
<dbReference type="PATRIC" id="fig|507754.4.peg.407"/>
<dbReference type="InterPro" id="IPR013805">
    <property type="entry name" value="GrpE_CC"/>
</dbReference>
<keyword evidence="3" id="KW-0346">Stress response</keyword>
<dbReference type="PANTHER" id="PTHR21237">
    <property type="entry name" value="GRPE PROTEIN"/>
    <property type="match status" value="1"/>
</dbReference>
<sequence>MMNQNKEYIDPLEYDIEEARKRLNMSKKNNELEKYMEMYKQTLEDLNDYKNLYIRQRSEMENYAKYKEREIENIRKNAGSEIIKNLLPVLDTLDAGMIHDPKLEPVRSQIIKILSSYGLKEIAGKGEKFDPNLEEAIGVSDQGEDGKVLEVVQKGYMLNGEVLRTAKVIVSKR</sequence>
<dbReference type="CDD" id="cd00446">
    <property type="entry name" value="GrpE"/>
    <property type="match status" value="1"/>
</dbReference>
<organism evidence="6 7">
    <name type="scientific">Acidiplasma aeolicum</name>
    <dbReference type="NCBI Taxonomy" id="507754"/>
    <lineage>
        <taxon>Archaea</taxon>
        <taxon>Methanobacteriati</taxon>
        <taxon>Thermoplasmatota</taxon>
        <taxon>Thermoplasmata</taxon>
        <taxon>Thermoplasmatales</taxon>
        <taxon>Ferroplasmaceae</taxon>
        <taxon>Acidiplasma</taxon>
    </lineage>
</organism>
<dbReference type="PRINTS" id="PR00773">
    <property type="entry name" value="GRPEPROTEIN"/>
</dbReference>
<evidence type="ECO:0000313" key="6">
    <source>
        <dbReference type="EMBL" id="KPV47530.1"/>
    </source>
</evidence>
<evidence type="ECO:0000313" key="7">
    <source>
        <dbReference type="Proteomes" id="UP000050515"/>
    </source>
</evidence>
<dbReference type="GO" id="GO:0042803">
    <property type="term" value="F:protein homodimerization activity"/>
    <property type="evidence" value="ECO:0007669"/>
    <property type="project" value="InterPro"/>
</dbReference>
<comment type="similarity">
    <text evidence="1 3 4">Belongs to the GrpE family.</text>
</comment>
<dbReference type="SUPFAM" id="SSF51064">
    <property type="entry name" value="Head domain of nucleotide exchange factor GrpE"/>
    <property type="match status" value="1"/>
</dbReference>
<comment type="function">
    <text evidence="3">Participates actively in the response to hyperosmotic and heat shock by preventing the aggregation of stress-denatured proteins, in association with DnaK and GrpE. It is the nucleotide exchange factor for DnaK and may function as a thermosensor. Unfolded proteins bind initially to DnaJ; upon interaction with the DnaJ-bound protein, DnaK hydrolyzes its bound ATP, resulting in the formation of a stable complex. GrpE releases ADP from DnaK; ATP binding to DnaK triggers the release of the substrate protein, thus completing the reaction cycle. Several rounds of ATP-dependent interactions between DnaJ, DnaK and GrpE are required for fully efficient folding.</text>
</comment>
<feature type="coiled-coil region" evidence="5">
    <location>
        <begin position="25"/>
        <end position="52"/>
    </location>
</feature>
<dbReference type="PANTHER" id="PTHR21237:SF23">
    <property type="entry name" value="GRPE PROTEIN HOMOLOG, MITOCHONDRIAL"/>
    <property type="match status" value="1"/>
</dbReference>
<keyword evidence="5" id="KW-0175">Coiled coil</keyword>
<evidence type="ECO:0000256" key="1">
    <source>
        <dbReference type="ARBA" id="ARBA00009054"/>
    </source>
</evidence>
<dbReference type="Gene3D" id="2.30.22.10">
    <property type="entry name" value="Head domain of nucleotide exchange factor GrpE"/>
    <property type="match status" value="1"/>
</dbReference>
<dbReference type="InterPro" id="IPR009012">
    <property type="entry name" value="GrpE_head"/>
</dbReference>
<dbReference type="Proteomes" id="UP000050515">
    <property type="component" value="Unassembled WGS sequence"/>
</dbReference>
<dbReference type="Gene3D" id="3.90.20.20">
    <property type="match status" value="1"/>
</dbReference>
<dbReference type="InterPro" id="IPR000740">
    <property type="entry name" value="GrpE"/>
</dbReference>
<dbReference type="EMBL" id="LJCQ01000048">
    <property type="protein sequence ID" value="KPV47530.1"/>
    <property type="molecule type" value="Genomic_DNA"/>
</dbReference>
<evidence type="ECO:0000256" key="4">
    <source>
        <dbReference type="RuleBase" id="RU004478"/>
    </source>
</evidence>
<dbReference type="SUPFAM" id="SSF58014">
    <property type="entry name" value="Coiled-coil domain of nucleotide exchange factor GrpE"/>
    <property type="match status" value="1"/>
</dbReference>
<evidence type="ECO:0000256" key="3">
    <source>
        <dbReference type="HAMAP-Rule" id="MF_01151"/>
    </source>
</evidence>
<comment type="subunit">
    <text evidence="3">Homodimer.</text>
</comment>